<dbReference type="SUPFAM" id="SSF51735">
    <property type="entry name" value="NAD(P)-binding Rossmann-fold domains"/>
    <property type="match status" value="1"/>
</dbReference>
<evidence type="ECO:0000313" key="4">
    <source>
        <dbReference type="Proteomes" id="UP001165378"/>
    </source>
</evidence>
<dbReference type="InterPro" id="IPR036291">
    <property type="entry name" value="NAD(P)-bd_dom_sf"/>
</dbReference>
<dbReference type="Gene3D" id="3.40.50.720">
    <property type="entry name" value="NAD(P)-binding Rossmann-like Domain"/>
    <property type="match status" value="1"/>
</dbReference>
<evidence type="ECO:0000256" key="2">
    <source>
        <dbReference type="ARBA" id="ARBA00023002"/>
    </source>
</evidence>
<dbReference type="NCBIfam" id="NF004513">
    <property type="entry name" value="PRK05854.1"/>
    <property type="match status" value="1"/>
</dbReference>
<comment type="similarity">
    <text evidence="1">Belongs to the short-chain dehydrogenases/reductases (SDR) family.</text>
</comment>
<evidence type="ECO:0000313" key="3">
    <source>
        <dbReference type="EMBL" id="MCF2533603.1"/>
    </source>
</evidence>
<dbReference type="NCBIfam" id="NF004846">
    <property type="entry name" value="PRK06197.1"/>
    <property type="match status" value="1"/>
</dbReference>
<dbReference type="Pfam" id="PF00106">
    <property type="entry name" value="adh_short"/>
    <property type="match status" value="1"/>
</dbReference>
<dbReference type="AlphaFoldDB" id="A0AA41Q8X0"/>
<accession>A0AA41Q8X0</accession>
<dbReference type="RefSeq" id="WP_235058371.1">
    <property type="nucleotide sequence ID" value="NZ_JAKFHA010000053.1"/>
</dbReference>
<dbReference type="Proteomes" id="UP001165378">
    <property type="component" value="Unassembled WGS sequence"/>
</dbReference>
<dbReference type="InterPro" id="IPR002347">
    <property type="entry name" value="SDR_fam"/>
</dbReference>
<name>A0AA41Q8X0_9ACTN</name>
<sequence>MYEVPDQSGTFAVVTGANSGTGKEAARRLAAAGARVVMAVRTVAKGEAARAEILAEHPAAQLEVRRIDLADLASVREFADGIIADGAPLDLLINNAGVMAPPTRMTTADGFELQFGSNFLGPFALTVRLLPALLAAKAPRVATMSSGTANFGRIAFDDLQWEKRRYSAARSYAQSKLADLILARELARISAARGWPLTSIAAHPGYTRTNLQTAGASLGRDKPKRSLLTIGILPAQGVEQGTEPLLYAATSPDAEAAGYYGPNGRFGLTGTTTAVATTKRALDAAVNARLWAESERLTGVRVADHVADQADHAA</sequence>
<dbReference type="InterPro" id="IPR020904">
    <property type="entry name" value="Sc_DH/Rdtase_CS"/>
</dbReference>
<organism evidence="3 4">
    <name type="scientific">Yinghuangia soli</name>
    <dbReference type="NCBI Taxonomy" id="2908204"/>
    <lineage>
        <taxon>Bacteria</taxon>
        <taxon>Bacillati</taxon>
        <taxon>Actinomycetota</taxon>
        <taxon>Actinomycetes</taxon>
        <taxon>Kitasatosporales</taxon>
        <taxon>Streptomycetaceae</taxon>
        <taxon>Yinghuangia</taxon>
    </lineage>
</organism>
<evidence type="ECO:0000256" key="1">
    <source>
        <dbReference type="ARBA" id="ARBA00006484"/>
    </source>
</evidence>
<keyword evidence="2" id="KW-0560">Oxidoreductase</keyword>
<keyword evidence="4" id="KW-1185">Reference proteome</keyword>
<dbReference type="EMBL" id="JAKFHA010000053">
    <property type="protein sequence ID" value="MCF2533603.1"/>
    <property type="molecule type" value="Genomic_DNA"/>
</dbReference>
<dbReference type="GO" id="GO:0016491">
    <property type="term" value="F:oxidoreductase activity"/>
    <property type="evidence" value="ECO:0007669"/>
    <property type="project" value="UniProtKB-KW"/>
</dbReference>
<gene>
    <name evidence="3" type="ORF">LZ495_41180</name>
</gene>
<dbReference type="PANTHER" id="PTHR24320">
    <property type="entry name" value="RETINOL DEHYDROGENASE"/>
    <property type="match status" value="1"/>
</dbReference>
<protein>
    <submittedName>
        <fullName evidence="3">SDR family oxidoreductase</fullName>
    </submittedName>
</protein>
<comment type="caution">
    <text evidence="3">The sequence shown here is derived from an EMBL/GenBank/DDBJ whole genome shotgun (WGS) entry which is preliminary data.</text>
</comment>
<proteinExistence type="inferred from homology"/>
<dbReference type="PROSITE" id="PS00061">
    <property type="entry name" value="ADH_SHORT"/>
    <property type="match status" value="1"/>
</dbReference>
<dbReference type="PRINTS" id="PR00081">
    <property type="entry name" value="GDHRDH"/>
</dbReference>
<dbReference type="PANTHER" id="PTHR24320:SF148">
    <property type="entry name" value="NAD(P)-BINDING ROSSMANN-FOLD SUPERFAMILY PROTEIN"/>
    <property type="match status" value="1"/>
</dbReference>
<reference evidence="3" key="1">
    <citation type="submission" date="2022-01" db="EMBL/GenBank/DDBJ databases">
        <title>Genome-Based Taxonomic Classification of the Phylum Actinobacteria.</title>
        <authorList>
            <person name="Gao Y."/>
        </authorList>
    </citation>
    <scope>NUCLEOTIDE SEQUENCE</scope>
    <source>
        <strain evidence="3">KLBMP 8922</strain>
    </source>
</reference>